<evidence type="ECO:0000313" key="3">
    <source>
        <dbReference type="Proteomes" id="UP000266677"/>
    </source>
</evidence>
<keyword evidence="3" id="KW-1185">Reference proteome</keyword>
<proteinExistence type="predicted"/>
<evidence type="ECO:0000259" key="1">
    <source>
        <dbReference type="Pfam" id="PF00550"/>
    </source>
</evidence>
<gene>
    <name evidence="2" type="ORF">D5S18_24695</name>
</gene>
<dbReference type="Proteomes" id="UP000266677">
    <property type="component" value="Unassembled WGS sequence"/>
</dbReference>
<dbReference type="InterPro" id="IPR009081">
    <property type="entry name" value="PP-bd_ACP"/>
</dbReference>
<organism evidence="2 3">
    <name type="scientific">Nocardia panacis</name>
    <dbReference type="NCBI Taxonomy" id="2340916"/>
    <lineage>
        <taxon>Bacteria</taxon>
        <taxon>Bacillati</taxon>
        <taxon>Actinomycetota</taxon>
        <taxon>Actinomycetes</taxon>
        <taxon>Mycobacteriales</taxon>
        <taxon>Nocardiaceae</taxon>
        <taxon>Nocardia</taxon>
    </lineage>
</organism>
<dbReference type="Gene3D" id="1.10.1200.10">
    <property type="entry name" value="ACP-like"/>
    <property type="match status" value="1"/>
</dbReference>
<evidence type="ECO:0000313" key="2">
    <source>
        <dbReference type="EMBL" id="RJO72343.1"/>
    </source>
</evidence>
<name>A0A3A4JYR0_9NOCA</name>
<dbReference type="AlphaFoldDB" id="A0A3A4JYR0"/>
<dbReference type="SUPFAM" id="SSF47336">
    <property type="entry name" value="ACP-like"/>
    <property type="match status" value="1"/>
</dbReference>
<protein>
    <submittedName>
        <fullName evidence="2">Acyl carrier protein</fullName>
    </submittedName>
</protein>
<comment type="caution">
    <text evidence="2">The sequence shown here is derived from an EMBL/GenBank/DDBJ whole genome shotgun (WGS) entry which is preliminary data.</text>
</comment>
<reference evidence="2 3" key="1">
    <citation type="submission" date="2018-09" db="EMBL/GenBank/DDBJ databases">
        <title>YIM PH21274 draft genome.</title>
        <authorList>
            <person name="Miao C."/>
        </authorList>
    </citation>
    <scope>NUCLEOTIDE SEQUENCE [LARGE SCALE GENOMIC DNA]</scope>
    <source>
        <strain evidence="2 3">YIM PH 21724</strain>
    </source>
</reference>
<dbReference type="Pfam" id="PF00550">
    <property type="entry name" value="PP-binding"/>
    <property type="match status" value="1"/>
</dbReference>
<sequence length="143" mass="15960">MPSSALTFELVRVAHAAIRDVIRNVDCSRLYSVVSDYRRVCETPATSRVAGDERVHMSAEDARLELRKQIFAILSEVAGGVLDSQNIESNTEFPETGMSSIEYLALIEKIETKLDVFIDLEANEDLTSVDKFCDYLLEQAPSV</sequence>
<feature type="domain" description="Carrier" evidence="1">
    <location>
        <begin position="70"/>
        <end position="136"/>
    </location>
</feature>
<accession>A0A3A4JYR0</accession>
<dbReference type="EMBL" id="QZFU01000029">
    <property type="protein sequence ID" value="RJO72343.1"/>
    <property type="molecule type" value="Genomic_DNA"/>
</dbReference>
<dbReference type="InterPro" id="IPR036736">
    <property type="entry name" value="ACP-like_sf"/>
</dbReference>